<dbReference type="PANTHER" id="PTHR11003:SF59">
    <property type="entry name" value="POTASSIUM CHANNEL SUBFAMILY K MEMBER 1"/>
    <property type="match status" value="1"/>
</dbReference>
<evidence type="ECO:0000256" key="7">
    <source>
        <dbReference type="ARBA" id="ARBA00004651"/>
    </source>
</evidence>
<evidence type="ECO:0000256" key="6">
    <source>
        <dbReference type="ARBA" id="ARBA00004541"/>
    </source>
</evidence>
<proteinExistence type="inferred from homology"/>
<comment type="subunit">
    <text evidence="35">Homodimer; disulfide-linked. Heterodimer with KCNK2; disulfide-linked. In astrocytes, forms mostly heterodimeric potassium channels with KCNK2, with only a minor proportion of functional channels containing homodimeric KCNK1. Interacts with KCNK3 and KCNK9, forming functional heterodimeric channels. Interacts with GNG4. Identified in a complex with PSD and ARF6; interacts only with PSD that is bound to ARF6. Interacts with UBE2I.</text>
</comment>
<dbReference type="PANTHER" id="PTHR11003">
    <property type="entry name" value="POTASSIUM CHANNEL, SUBFAMILY K"/>
    <property type="match status" value="1"/>
</dbReference>
<keyword evidence="18 39" id="KW-1133">Transmembrane helix</keyword>
<keyword evidence="25 38" id="KW-0407">Ion channel</keyword>
<dbReference type="Gene3D" id="1.10.287.70">
    <property type="match status" value="1"/>
</dbReference>
<keyword evidence="14" id="KW-0967">Endosome</keyword>
<comment type="catalytic activity">
    <reaction evidence="27">
        <text>chloride(in) = chloride(out)</text>
        <dbReference type="Rhea" id="RHEA:29823"/>
        <dbReference type="ChEBI" id="CHEBI:17996"/>
    </reaction>
</comment>
<evidence type="ECO:0000256" key="31">
    <source>
        <dbReference type="ARBA" id="ARBA00036683"/>
    </source>
</evidence>
<dbReference type="InterPro" id="IPR005408">
    <property type="entry name" value="2pore_dom_K_chnl_TWIK"/>
</dbReference>
<evidence type="ECO:0000259" key="40">
    <source>
        <dbReference type="Pfam" id="PF07885"/>
    </source>
</evidence>
<dbReference type="InterPro" id="IPR003092">
    <property type="entry name" value="2pore_dom_K_chnl_TASK"/>
</dbReference>
<dbReference type="PRINTS" id="PR01096">
    <property type="entry name" value="TWIK1CHANNEL"/>
</dbReference>
<evidence type="ECO:0000256" key="33">
    <source>
        <dbReference type="ARBA" id="ARBA00044657"/>
    </source>
</evidence>
<evidence type="ECO:0000256" key="3">
    <source>
        <dbReference type="ARBA" id="ARBA00004221"/>
    </source>
</evidence>
<evidence type="ECO:0000256" key="13">
    <source>
        <dbReference type="ARBA" id="ARBA00022692"/>
    </source>
</evidence>
<comment type="catalytic activity">
    <reaction evidence="30">
        <text>Na(+)(in) = Na(+)(out)</text>
        <dbReference type="Rhea" id="RHEA:34963"/>
        <dbReference type="ChEBI" id="CHEBI:29101"/>
    </reaction>
</comment>
<evidence type="ECO:0000256" key="12">
    <source>
        <dbReference type="ARBA" id="ARBA00022538"/>
    </source>
</evidence>
<evidence type="ECO:0000256" key="27">
    <source>
        <dbReference type="ARBA" id="ARBA00024167"/>
    </source>
</evidence>
<keyword evidence="13 38" id="KW-0812">Transmembrane</keyword>
<evidence type="ECO:0000256" key="20">
    <source>
        <dbReference type="ARBA" id="ARBA00023065"/>
    </source>
</evidence>
<reference evidence="41" key="1">
    <citation type="journal article" date="2010" name="Science">
        <title>The genome of the Western clawed frog Xenopus tropicalis.</title>
        <authorList>
            <person name="Hellsten U."/>
            <person name="Harland R.M."/>
            <person name="Gilchrist M.J."/>
            <person name="Hendrix D."/>
            <person name="Jurka J."/>
            <person name="Kapitonov V."/>
            <person name="Ovcharenko I."/>
            <person name="Putnam N.H."/>
            <person name="Shu S."/>
            <person name="Taher L."/>
            <person name="Blitz I.L."/>
            <person name="Blumberg B."/>
            <person name="Dichmann D.S."/>
            <person name="Dubchak I."/>
            <person name="Amaya E."/>
            <person name="Detter J.C."/>
            <person name="Fletcher R."/>
            <person name="Gerhard D.S."/>
            <person name="Goodstein D."/>
            <person name="Graves T."/>
            <person name="Grigoriev I.V."/>
            <person name="Grimwood J."/>
            <person name="Kawashima T."/>
            <person name="Lindquist E."/>
            <person name="Lucas S.M."/>
            <person name="Mead P.E."/>
            <person name="Mitros T."/>
            <person name="Ogino H."/>
            <person name="Ohta Y."/>
            <person name="Poliakov A.V."/>
            <person name="Pollet N."/>
            <person name="Robert J."/>
            <person name="Salamov A."/>
            <person name="Sater A.K."/>
            <person name="Schmutz J."/>
            <person name="Terry A."/>
            <person name="Vize P.D."/>
            <person name="Warren W.C."/>
            <person name="Wells D."/>
            <person name="Wills A."/>
            <person name="Wilson R.K."/>
            <person name="Zimmerman L.B."/>
            <person name="Zorn A.M."/>
            <person name="Grainger R."/>
            <person name="Grammer T."/>
            <person name="Khokha M.K."/>
            <person name="Richardson P.M."/>
            <person name="Rokhsar D.S."/>
        </authorList>
    </citation>
    <scope>NUCLEOTIDE SEQUENCE [LARGE SCALE GENOMIC DNA]</scope>
    <source>
        <strain evidence="41">Nigerian</strain>
    </source>
</reference>
<dbReference type="PRINTS" id="PR01333">
    <property type="entry name" value="2POREKCHANEL"/>
</dbReference>
<evidence type="ECO:0000256" key="35">
    <source>
        <dbReference type="ARBA" id="ARBA00046361"/>
    </source>
</evidence>
<dbReference type="eggNOG" id="KOG1418">
    <property type="taxonomic scope" value="Eukaryota"/>
</dbReference>
<comment type="catalytic activity">
    <reaction evidence="32">
        <text>Li(+)(in) = Li(+)(out)</text>
        <dbReference type="Rhea" id="RHEA:78551"/>
        <dbReference type="ChEBI" id="CHEBI:49713"/>
    </reaction>
</comment>
<keyword evidence="20 36" id="KW-0406">Ion transport</keyword>
<dbReference type="HOGENOM" id="CLU_022504_6_0_1"/>
<evidence type="ECO:0000256" key="17">
    <source>
        <dbReference type="ARBA" id="ARBA00022958"/>
    </source>
</evidence>
<evidence type="ECO:0000256" key="11">
    <source>
        <dbReference type="ARBA" id="ARBA00022499"/>
    </source>
</evidence>
<evidence type="ECO:0000256" key="15">
    <source>
        <dbReference type="ARBA" id="ARBA00022826"/>
    </source>
</evidence>
<feature type="transmembrane region" description="Helical" evidence="39">
    <location>
        <begin position="180"/>
        <end position="204"/>
    </location>
</feature>
<dbReference type="GO" id="GO:0005267">
    <property type="term" value="F:potassium channel activity"/>
    <property type="evidence" value="ECO:0007669"/>
    <property type="project" value="UniProtKB-UniRule"/>
</dbReference>
<comment type="catalytic activity">
    <reaction evidence="1">
        <text>NH4(+)(in) = NH4(+)(out)</text>
        <dbReference type="Rhea" id="RHEA:28747"/>
        <dbReference type="ChEBI" id="CHEBI:28938"/>
    </reaction>
</comment>
<evidence type="ECO:0000256" key="23">
    <source>
        <dbReference type="ARBA" id="ARBA00023180"/>
    </source>
</evidence>
<dbReference type="Pfam" id="PF07885">
    <property type="entry name" value="Ion_trans_2"/>
    <property type="match status" value="2"/>
</dbReference>
<evidence type="ECO:0000256" key="10">
    <source>
        <dbReference type="ARBA" id="ARBA00022475"/>
    </source>
</evidence>
<dbReference type="InterPro" id="IPR001779">
    <property type="entry name" value="2pore_dom_K_chnl_TWIK1"/>
</dbReference>
<keyword evidence="15 36" id="KW-0631">Potassium channel</keyword>
<dbReference type="AlphaFoldDB" id="F7DIE3"/>
<dbReference type="GlyCosmos" id="F7DIE3">
    <property type="glycosylation" value="1 site, No reported glycans"/>
</dbReference>
<evidence type="ECO:0000256" key="14">
    <source>
        <dbReference type="ARBA" id="ARBA00022753"/>
    </source>
</evidence>
<dbReference type="Ensembl" id="ENSXETT00000049347">
    <property type="protein sequence ID" value="ENSXETP00000049347"/>
    <property type="gene ID" value="ENSXETG00000022808"/>
</dbReference>
<feature type="transmembrane region" description="Helical" evidence="39">
    <location>
        <begin position="136"/>
        <end position="159"/>
    </location>
</feature>
<accession>F7DIE3</accession>
<comment type="subcellular location">
    <subcellularLocation>
        <location evidence="3">Apical cell membrane</location>
    </subcellularLocation>
    <subcellularLocation>
        <location evidence="7">Cell membrane</location>
        <topology evidence="7">Multi-pass membrane protein</topology>
    </subcellularLocation>
    <subcellularLocation>
        <location evidence="4">Cell projection</location>
        <location evidence="4">Dendrite</location>
    </subcellularLocation>
    <subcellularLocation>
        <location evidence="6">Cytoplasmic vesicle</location>
    </subcellularLocation>
    <subcellularLocation>
        <location evidence="5">Perikaryon</location>
    </subcellularLocation>
    <subcellularLocation>
        <location evidence="2">Recycling endosome</location>
    </subcellularLocation>
    <subcellularLocation>
        <location evidence="28">Synaptic cell membrane</location>
    </subcellularLocation>
</comment>
<dbReference type="SUPFAM" id="SSF81324">
    <property type="entry name" value="Voltage-gated potassium channels"/>
    <property type="match status" value="2"/>
</dbReference>
<dbReference type="GO" id="GO:0043204">
    <property type="term" value="C:perikaryon"/>
    <property type="evidence" value="ECO:0007669"/>
    <property type="project" value="UniProtKB-SubCell"/>
</dbReference>
<dbReference type="InterPro" id="IPR013099">
    <property type="entry name" value="K_chnl_dom"/>
</dbReference>
<dbReference type="Xenbase" id="XB-GENE-5846322">
    <property type="gene designation" value="kcnk1"/>
</dbReference>
<dbReference type="PIRSF" id="PIRSF038061">
    <property type="entry name" value="K_channel_subfamily_K_type"/>
    <property type="match status" value="1"/>
</dbReference>
<evidence type="ECO:0000256" key="24">
    <source>
        <dbReference type="ARBA" id="ARBA00023273"/>
    </source>
</evidence>
<evidence type="ECO:0000256" key="8">
    <source>
        <dbReference type="ARBA" id="ARBA00006666"/>
    </source>
</evidence>
<evidence type="ECO:0000256" key="4">
    <source>
        <dbReference type="ARBA" id="ARBA00004279"/>
    </source>
</evidence>
<evidence type="ECO:0000256" key="28">
    <source>
        <dbReference type="ARBA" id="ARBA00034109"/>
    </source>
</evidence>
<evidence type="ECO:0000256" key="29">
    <source>
        <dbReference type="ARBA" id="ARBA00034430"/>
    </source>
</evidence>
<keyword evidence="22" id="KW-1015">Disulfide bond</keyword>
<evidence type="ECO:0000256" key="2">
    <source>
        <dbReference type="ARBA" id="ARBA00004172"/>
    </source>
</evidence>
<feature type="glycosylation site" description="N-linked (GlcNAc...) asparagine" evidence="37">
    <location>
        <position position="96"/>
    </location>
</feature>
<dbReference type="PRINTS" id="PR01586">
    <property type="entry name" value="TWIKCHANNEL"/>
</dbReference>
<comment type="catalytic activity">
    <reaction evidence="31">
        <text>L-glutamate(out) = L-glutamate(in)</text>
        <dbReference type="Rhea" id="RHEA:66336"/>
        <dbReference type="ChEBI" id="CHEBI:29985"/>
    </reaction>
</comment>
<comment type="similarity">
    <text evidence="8 38">Belongs to the two pore domain potassium channel (TC 1.A.1.8) family.</text>
</comment>
<keyword evidence="10" id="KW-1003">Cell membrane</keyword>
<comment type="catalytic activity">
    <reaction evidence="29">
        <text>K(+)(in) = K(+)(out)</text>
        <dbReference type="Rhea" id="RHEA:29463"/>
        <dbReference type="ChEBI" id="CHEBI:29103"/>
    </reaction>
</comment>
<reference evidence="41" key="2">
    <citation type="submission" date="2011-06" db="UniProtKB">
        <authorList>
            <consortium name="Ensembl"/>
        </authorList>
    </citation>
    <scope>IDENTIFICATION</scope>
</reference>
<evidence type="ECO:0000256" key="32">
    <source>
        <dbReference type="ARBA" id="ARBA00044635"/>
    </source>
</evidence>
<sequence>MMLQALATNPCLRLIQRNQTCWCFALLMLGYLLFLLIGAAIFSSVELPHEHVLREELLDLKHRYLQENECLSEERLESFLSRVLEASNYGVSMLNNVSGNPNWDFTSALFFVSTVLSTTGYGHTVPLSNAGKTFCIIYSIIGIPLTLLLFTALVQRIMVHVTHRPISYFHLRWGYNKQTVAVVHALVIGFVAILCFFLIPAAIFSALEDDWNFLESFYFCFISLSTIGLGDYVPAEGQNQRYRQLYKFGITCYLILGLIVMLVVLETFCELQGLKKFRKMFYRKKMKEGDQLNIIEHDQLTLASISEQAASLKEEQMLDEHSVPDGPLNSD</sequence>
<dbReference type="FunFam" id="1.10.287.70:FF:000076">
    <property type="entry name" value="Potassium channel subfamily K member"/>
    <property type="match status" value="1"/>
</dbReference>
<evidence type="ECO:0000256" key="25">
    <source>
        <dbReference type="ARBA" id="ARBA00023303"/>
    </source>
</evidence>
<keyword evidence="9 36" id="KW-0813">Transport</keyword>
<evidence type="ECO:0000256" key="1">
    <source>
        <dbReference type="ARBA" id="ARBA00000309"/>
    </source>
</evidence>
<evidence type="ECO:0000256" key="26">
    <source>
        <dbReference type="ARBA" id="ARBA00023329"/>
    </source>
</evidence>
<keyword evidence="17 36" id="KW-0630">Potassium</keyword>
<evidence type="ECO:0000256" key="9">
    <source>
        <dbReference type="ARBA" id="ARBA00022448"/>
    </source>
</evidence>
<evidence type="ECO:0000256" key="21">
    <source>
        <dbReference type="ARBA" id="ARBA00023136"/>
    </source>
</evidence>
<keyword evidence="11" id="KW-1017">Isopeptide bond</keyword>
<gene>
    <name evidence="41" type="primary">kcnk1</name>
</gene>
<organism evidence="41">
    <name type="scientific">Xenopus tropicalis</name>
    <name type="common">Western clawed frog</name>
    <name type="synonym">Silurana tropicalis</name>
    <dbReference type="NCBI Taxonomy" id="8364"/>
    <lineage>
        <taxon>Eukaryota</taxon>
        <taxon>Metazoa</taxon>
        <taxon>Chordata</taxon>
        <taxon>Craniata</taxon>
        <taxon>Vertebrata</taxon>
        <taxon>Euteleostomi</taxon>
        <taxon>Amphibia</taxon>
        <taxon>Batrachia</taxon>
        <taxon>Anura</taxon>
        <taxon>Pipoidea</taxon>
        <taxon>Pipidae</taxon>
        <taxon>Xenopodinae</taxon>
        <taxon>Xenopus</taxon>
        <taxon>Silurana</taxon>
    </lineage>
</organism>
<evidence type="ECO:0000256" key="18">
    <source>
        <dbReference type="ARBA" id="ARBA00022989"/>
    </source>
</evidence>
<evidence type="ECO:0000256" key="37">
    <source>
        <dbReference type="PIRSR" id="PIRSR038061-1"/>
    </source>
</evidence>
<dbReference type="GO" id="GO:0055037">
    <property type="term" value="C:recycling endosome"/>
    <property type="evidence" value="ECO:0007669"/>
    <property type="project" value="UniProtKB-SubCell"/>
</dbReference>
<keyword evidence="12 36" id="KW-0633">Potassium transport</keyword>
<dbReference type="GO" id="GO:0016324">
    <property type="term" value="C:apical plasma membrane"/>
    <property type="evidence" value="ECO:0007669"/>
    <property type="project" value="UniProtKB-SubCell"/>
</dbReference>
<keyword evidence="23" id="KW-0325">Glycoprotein</keyword>
<keyword evidence="24" id="KW-0966">Cell projection</keyword>
<protein>
    <recommendedName>
        <fullName evidence="36">Potassium channel subfamily K member</fullName>
    </recommendedName>
</protein>
<dbReference type="InParanoid" id="F7DIE3"/>
<keyword evidence="16" id="KW-0832">Ubl conjugation</keyword>
<evidence type="ECO:0000256" key="5">
    <source>
        <dbReference type="ARBA" id="ARBA00004484"/>
    </source>
</evidence>
<dbReference type="GO" id="GO:0030425">
    <property type="term" value="C:dendrite"/>
    <property type="evidence" value="ECO:0007669"/>
    <property type="project" value="UniProtKB-SubCell"/>
</dbReference>
<feature type="domain" description="Potassium channel" evidence="40">
    <location>
        <begin position="98"/>
        <end position="157"/>
    </location>
</feature>
<evidence type="ECO:0000256" key="19">
    <source>
        <dbReference type="ARBA" id="ARBA00023018"/>
    </source>
</evidence>
<evidence type="ECO:0000256" key="39">
    <source>
        <dbReference type="SAM" id="Phobius"/>
    </source>
</evidence>
<keyword evidence="21 36" id="KW-0472">Membrane</keyword>
<dbReference type="InterPro" id="IPR003280">
    <property type="entry name" value="2pore_dom_K_chnl"/>
</dbReference>
<dbReference type="FunCoup" id="F7DIE3">
    <property type="interactions" value="384"/>
</dbReference>
<evidence type="ECO:0000256" key="16">
    <source>
        <dbReference type="ARBA" id="ARBA00022843"/>
    </source>
</evidence>
<dbReference type="Bgee" id="ENSXETG00000022808">
    <property type="expression patterns" value="Expressed in neurula embryo and 9 other cell types or tissues"/>
</dbReference>
<evidence type="ECO:0000313" key="41">
    <source>
        <dbReference type="Ensembl" id="ENSXETP00000049347"/>
    </source>
</evidence>
<evidence type="ECO:0000256" key="34">
    <source>
        <dbReference type="ARBA" id="ARBA00044691"/>
    </source>
</evidence>
<name>F7DIE3_XENTR</name>
<comment type="catalytic activity">
    <reaction evidence="34">
        <text>Cs(+)(in) = Cs(+)(out)</text>
        <dbReference type="Rhea" id="RHEA:78555"/>
        <dbReference type="ChEBI" id="CHEBI:49547"/>
    </reaction>
</comment>
<dbReference type="GeneTree" id="ENSGT00940000155293"/>
<feature type="transmembrane region" description="Helical" evidence="39">
    <location>
        <begin position="245"/>
        <end position="265"/>
    </location>
</feature>
<evidence type="ECO:0000256" key="36">
    <source>
        <dbReference type="PIRNR" id="PIRNR038061"/>
    </source>
</evidence>
<feature type="transmembrane region" description="Helical" evidence="39">
    <location>
        <begin position="216"/>
        <end position="233"/>
    </location>
</feature>
<evidence type="ECO:0000256" key="22">
    <source>
        <dbReference type="ARBA" id="ARBA00023157"/>
    </source>
</evidence>
<keyword evidence="26" id="KW-0968">Cytoplasmic vesicle</keyword>
<feature type="transmembrane region" description="Helical" evidence="39">
    <location>
        <begin position="21"/>
        <end position="42"/>
    </location>
</feature>
<feature type="domain" description="Potassium channel" evidence="40">
    <location>
        <begin position="193"/>
        <end position="268"/>
    </location>
</feature>
<evidence type="ECO:0000256" key="30">
    <source>
        <dbReference type="ARBA" id="ARBA00036239"/>
    </source>
</evidence>
<comment type="catalytic activity">
    <reaction evidence="33">
        <text>Rb(+)(in) = Rb(+)(out)</text>
        <dbReference type="Rhea" id="RHEA:78547"/>
        <dbReference type="ChEBI" id="CHEBI:49847"/>
    </reaction>
</comment>
<evidence type="ECO:0000256" key="38">
    <source>
        <dbReference type="RuleBase" id="RU003857"/>
    </source>
</evidence>
<dbReference type="GO" id="GO:0097060">
    <property type="term" value="C:synaptic membrane"/>
    <property type="evidence" value="ECO:0007669"/>
    <property type="project" value="UniProtKB-SubCell"/>
</dbReference>
<keyword evidence="19" id="KW-0770">Synapse</keyword>